<accession>A0AAE3H5R4</accession>
<sequence>MLTRELRILIESIKVVLLDSSVGPLKELLEESRVNWKRLEKMVVYHQIRPILNEAFNRIDFKSPISKELREFTLEQTVKNLAEVSELNFLLELLWKNDIPVLPYKGLLFLEKIYLNKQLRESGDIDIIVQPKNALRALRLLLKYGYTFKFDMEVTDEALSSMISRSQWREVSLVKKIPIGLNITLDFHWAINETFHSYDLNLEDFFRNTIKSDFLGQPAIVPNFDYLFLMLLNHNGGRGTWLRLKDLCDLIEIKKQFTKTKMPALAYQARMNSVYRTAMELLNVCFHRQNFKKLNVATVLIIKFWEKSEHVHLFIPKLKMYRIYRLVQDIRPTWFRYLNTFLKYYSVPNKGEKKRIVVFPDNYTVLNSLSKLVSYSLFRINVFFGKLFRPRN</sequence>
<evidence type="ECO:0008006" key="3">
    <source>
        <dbReference type="Google" id="ProtNLM"/>
    </source>
</evidence>
<dbReference type="InterPro" id="IPR039498">
    <property type="entry name" value="NTP_transf_5"/>
</dbReference>
<dbReference type="EMBL" id="RJUF01000186">
    <property type="protein sequence ID" value="MCP9765694.1"/>
    <property type="molecule type" value="Genomic_DNA"/>
</dbReference>
<dbReference type="RefSeq" id="WP_255039408.1">
    <property type="nucleotide sequence ID" value="NZ_RJUF01000186.1"/>
</dbReference>
<proteinExistence type="predicted"/>
<evidence type="ECO:0000313" key="2">
    <source>
        <dbReference type="Proteomes" id="UP001204144"/>
    </source>
</evidence>
<protein>
    <recommendedName>
        <fullName evidence="3">Nucleotidyltransferase family protein</fullName>
    </recommendedName>
</protein>
<dbReference type="Pfam" id="PF14907">
    <property type="entry name" value="NTP_transf_5"/>
    <property type="match status" value="1"/>
</dbReference>
<comment type="caution">
    <text evidence="1">The sequence shown here is derived from an EMBL/GenBank/DDBJ whole genome shotgun (WGS) entry which is preliminary data.</text>
</comment>
<dbReference type="Proteomes" id="UP001204144">
    <property type="component" value="Unassembled WGS sequence"/>
</dbReference>
<name>A0AAE3H5R4_9BACT</name>
<evidence type="ECO:0000313" key="1">
    <source>
        <dbReference type="EMBL" id="MCP9765694.1"/>
    </source>
</evidence>
<gene>
    <name evidence="1" type="ORF">EGI31_22390</name>
</gene>
<reference evidence="1 2" key="1">
    <citation type="submission" date="2018-11" db="EMBL/GenBank/DDBJ databases">
        <title>Novel bacteria species description.</title>
        <authorList>
            <person name="Han J.-H."/>
        </authorList>
    </citation>
    <scope>NUCLEOTIDE SEQUENCE [LARGE SCALE GENOMIC DNA]</scope>
    <source>
        <strain evidence="1 2">KCTC23259</strain>
    </source>
</reference>
<keyword evidence="2" id="KW-1185">Reference proteome</keyword>
<organism evidence="1 2">
    <name type="scientific">Lacihabitans soyangensis</name>
    <dbReference type="NCBI Taxonomy" id="869394"/>
    <lineage>
        <taxon>Bacteria</taxon>
        <taxon>Pseudomonadati</taxon>
        <taxon>Bacteroidota</taxon>
        <taxon>Cytophagia</taxon>
        <taxon>Cytophagales</taxon>
        <taxon>Leadbetterellaceae</taxon>
        <taxon>Lacihabitans</taxon>
    </lineage>
</organism>
<dbReference type="AlphaFoldDB" id="A0AAE3H5R4"/>